<dbReference type="SUPFAM" id="SSF53187">
    <property type="entry name" value="Zn-dependent exopeptidases"/>
    <property type="match status" value="1"/>
</dbReference>
<keyword evidence="6" id="KW-0732">Signal</keyword>
<dbReference type="AlphaFoldDB" id="A0A077ZI17"/>
<comment type="cofactor">
    <cofactor evidence="1">
        <name>Zn(2+)</name>
        <dbReference type="ChEBI" id="CHEBI:29105"/>
    </cofactor>
</comment>
<dbReference type="GO" id="GO:0006508">
    <property type="term" value="P:proteolysis"/>
    <property type="evidence" value="ECO:0007669"/>
    <property type="project" value="UniProtKB-KW"/>
</dbReference>
<keyword evidence="8" id="KW-0862">Zinc</keyword>
<evidence type="ECO:0000313" key="13">
    <source>
        <dbReference type="Proteomes" id="UP000030665"/>
    </source>
</evidence>
<evidence type="ECO:0000256" key="6">
    <source>
        <dbReference type="ARBA" id="ARBA00022729"/>
    </source>
</evidence>
<keyword evidence="3" id="KW-0121">Carboxypeptidase</keyword>
<keyword evidence="5" id="KW-0479">Metal-binding</keyword>
<dbReference type="OrthoDB" id="3626597at2759"/>
<dbReference type="InterPro" id="IPR057247">
    <property type="entry name" value="CARBOXYPEPT_ZN_2"/>
</dbReference>
<dbReference type="PROSITE" id="PS00133">
    <property type="entry name" value="CARBOXYPEPT_ZN_2"/>
    <property type="match status" value="1"/>
</dbReference>
<evidence type="ECO:0000256" key="9">
    <source>
        <dbReference type="ARBA" id="ARBA00023049"/>
    </source>
</evidence>
<evidence type="ECO:0000256" key="7">
    <source>
        <dbReference type="ARBA" id="ARBA00022801"/>
    </source>
</evidence>
<reference evidence="12" key="1">
    <citation type="submission" date="2014-01" db="EMBL/GenBank/DDBJ databases">
        <authorList>
            <person name="Aslett M."/>
        </authorList>
    </citation>
    <scope>NUCLEOTIDE SEQUENCE</scope>
</reference>
<dbReference type="PROSITE" id="PS52035">
    <property type="entry name" value="PEPTIDASE_M14"/>
    <property type="match status" value="1"/>
</dbReference>
<dbReference type="PANTHER" id="PTHR11705">
    <property type="entry name" value="PROTEASE FAMILY M14 CARBOXYPEPTIDASE A,B"/>
    <property type="match status" value="1"/>
</dbReference>
<accession>A0A077ZI17</accession>
<dbReference type="GO" id="GO:0004181">
    <property type="term" value="F:metallocarboxypeptidase activity"/>
    <property type="evidence" value="ECO:0007669"/>
    <property type="project" value="InterPro"/>
</dbReference>
<dbReference type="InterPro" id="IPR000834">
    <property type="entry name" value="Peptidase_M14"/>
</dbReference>
<feature type="non-terminal residue" evidence="12">
    <location>
        <position position="1"/>
    </location>
</feature>
<dbReference type="GO" id="GO:0008270">
    <property type="term" value="F:zinc ion binding"/>
    <property type="evidence" value="ECO:0007669"/>
    <property type="project" value="InterPro"/>
</dbReference>
<dbReference type="SMART" id="SM00631">
    <property type="entry name" value="Zn_pept"/>
    <property type="match status" value="1"/>
</dbReference>
<keyword evidence="9" id="KW-0482">Metalloprotease</keyword>
<dbReference type="FunFam" id="3.40.630.10:FF:000084">
    <property type="entry name" value="Carboxypeptidase B2"/>
    <property type="match status" value="1"/>
</dbReference>
<dbReference type="GO" id="GO:0005615">
    <property type="term" value="C:extracellular space"/>
    <property type="evidence" value="ECO:0007669"/>
    <property type="project" value="TreeGrafter"/>
</dbReference>
<evidence type="ECO:0000256" key="1">
    <source>
        <dbReference type="ARBA" id="ARBA00001947"/>
    </source>
</evidence>
<keyword evidence="13" id="KW-1185">Reference proteome</keyword>
<evidence type="ECO:0000256" key="8">
    <source>
        <dbReference type="ARBA" id="ARBA00022833"/>
    </source>
</evidence>
<feature type="domain" description="Peptidase M14" evidence="11">
    <location>
        <begin position="1"/>
        <end position="165"/>
    </location>
</feature>
<evidence type="ECO:0000256" key="2">
    <source>
        <dbReference type="ARBA" id="ARBA00005988"/>
    </source>
</evidence>
<feature type="active site" description="Proton donor/acceptor" evidence="10">
    <location>
        <position position="129"/>
    </location>
</feature>
<comment type="similarity">
    <text evidence="2 10">Belongs to the peptidase M14 family.</text>
</comment>
<dbReference type="Pfam" id="PF00246">
    <property type="entry name" value="Peptidase_M14"/>
    <property type="match status" value="1"/>
</dbReference>
<protein>
    <submittedName>
        <fullName evidence="12">Peptidase M14 domain containing protein</fullName>
    </submittedName>
</protein>
<evidence type="ECO:0000256" key="5">
    <source>
        <dbReference type="ARBA" id="ARBA00022723"/>
    </source>
</evidence>
<dbReference type="STRING" id="36087.A0A077ZI17"/>
<dbReference type="PANTHER" id="PTHR11705:SF143">
    <property type="entry name" value="SLL0236 PROTEIN"/>
    <property type="match status" value="1"/>
</dbReference>
<evidence type="ECO:0000256" key="10">
    <source>
        <dbReference type="PROSITE-ProRule" id="PRU01379"/>
    </source>
</evidence>
<keyword evidence="4" id="KW-0645">Protease</keyword>
<name>A0A077ZI17_TRITR</name>
<evidence type="ECO:0000256" key="3">
    <source>
        <dbReference type="ARBA" id="ARBA00022645"/>
    </source>
</evidence>
<organism evidence="12 13">
    <name type="scientific">Trichuris trichiura</name>
    <name type="common">Whipworm</name>
    <name type="synonym">Trichocephalus trichiurus</name>
    <dbReference type="NCBI Taxonomy" id="36087"/>
    <lineage>
        <taxon>Eukaryota</taxon>
        <taxon>Metazoa</taxon>
        <taxon>Ecdysozoa</taxon>
        <taxon>Nematoda</taxon>
        <taxon>Enoplea</taxon>
        <taxon>Dorylaimia</taxon>
        <taxon>Trichinellida</taxon>
        <taxon>Trichuridae</taxon>
        <taxon>Trichuris</taxon>
    </lineage>
</organism>
<dbReference type="Proteomes" id="UP000030665">
    <property type="component" value="Unassembled WGS sequence"/>
</dbReference>
<sequence>FRNFDVEFGVTGTSVSPCSYIYCGPRAFSEPETMSLSAFLKQNEDKIVAYVALHTFSQLWLMPFGYDVNALPSNLNELDETAHEAVRALRSVHHSNYRVLRSAQLYPASGDAPDWVKKFTKIPYSYTVELRPDHYQKGGFVLPENQIIPTGEEIYAGVRAMAEHVVKNMKL</sequence>
<gene>
    <name evidence="12" type="ORF">TTRE_0000655201</name>
</gene>
<dbReference type="Gene3D" id="3.40.630.10">
    <property type="entry name" value="Zn peptidases"/>
    <property type="match status" value="1"/>
</dbReference>
<dbReference type="EMBL" id="HG806295">
    <property type="protein sequence ID" value="CDW58245.1"/>
    <property type="molecule type" value="Genomic_DNA"/>
</dbReference>
<evidence type="ECO:0000313" key="12">
    <source>
        <dbReference type="EMBL" id="CDW58245.1"/>
    </source>
</evidence>
<proteinExistence type="inferred from homology"/>
<keyword evidence="7" id="KW-0378">Hydrolase</keyword>
<evidence type="ECO:0000256" key="4">
    <source>
        <dbReference type="ARBA" id="ARBA00022670"/>
    </source>
</evidence>
<evidence type="ECO:0000259" key="11">
    <source>
        <dbReference type="PROSITE" id="PS52035"/>
    </source>
</evidence>
<reference evidence="12" key="2">
    <citation type="submission" date="2014-03" db="EMBL/GenBank/DDBJ databases">
        <title>The whipworm genome and dual-species transcriptomics of an intimate host-pathogen interaction.</title>
        <authorList>
            <person name="Foth B.J."/>
            <person name="Tsai I.J."/>
            <person name="Reid A.J."/>
            <person name="Bancroft A.J."/>
            <person name="Nichol S."/>
            <person name="Tracey A."/>
            <person name="Holroyd N."/>
            <person name="Cotton J.A."/>
            <person name="Stanley E.J."/>
            <person name="Zarowiecki M."/>
            <person name="Liu J.Z."/>
            <person name="Huckvale T."/>
            <person name="Cooper P.J."/>
            <person name="Grencis R.K."/>
            <person name="Berriman M."/>
        </authorList>
    </citation>
    <scope>NUCLEOTIDE SEQUENCE [LARGE SCALE GENOMIC DNA]</scope>
</reference>